<dbReference type="PANTHER" id="PTHR30576:SF10">
    <property type="entry name" value="SLL5057 PROTEIN"/>
    <property type="match status" value="1"/>
</dbReference>
<keyword evidence="2" id="KW-0808">Transferase</keyword>
<gene>
    <name evidence="2" type="primary">epsL_14</name>
    <name evidence="2" type="ORF">SDC9_196276</name>
</gene>
<reference evidence="2" key="1">
    <citation type="submission" date="2019-08" db="EMBL/GenBank/DDBJ databases">
        <authorList>
            <person name="Kucharzyk K."/>
            <person name="Murdoch R.W."/>
            <person name="Higgins S."/>
            <person name="Loffler F."/>
        </authorList>
    </citation>
    <scope>NUCLEOTIDE SEQUENCE</scope>
</reference>
<protein>
    <submittedName>
        <fullName evidence="2">Putative sugar transferase EpsL</fullName>
        <ecNumber evidence="2">2.-.-.-</ecNumber>
    </submittedName>
</protein>
<proteinExistence type="predicted"/>
<dbReference type="EMBL" id="VSSQ01111193">
    <property type="protein sequence ID" value="MPN48664.1"/>
    <property type="molecule type" value="Genomic_DNA"/>
</dbReference>
<accession>A0A645IK27</accession>
<evidence type="ECO:0000313" key="2">
    <source>
        <dbReference type="EMBL" id="MPN48664.1"/>
    </source>
</evidence>
<feature type="domain" description="Bacterial sugar transferase" evidence="1">
    <location>
        <begin position="1"/>
        <end position="78"/>
    </location>
</feature>
<dbReference type="Pfam" id="PF02397">
    <property type="entry name" value="Bac_transf"/>
    <property type="match status" value="1"/>
</dbReference>
<name>A0A645IK27_9ZZZZ</name>
<organism evidence="2">
    <name type="scientific">bioreactor metagenome</name>
    <dbReference type="NCBI Taxonomy" id="1076179"/>
    <lineage>
        <taxon>unclassified sequences</taxon>
        <taxon>metagenomes</taxon>
        <taxon>ecological metagenomes</taxon>
    </lineage>
</organism>
<dbReference type="InterPro" id="IPR003362">
    <property type="entry name" value="Bact_transf"/>
</dbReference>
<sequence length="84" mass="9810">MSLVGPRPLPVDEVRRFDDLAHRRRLSVKPGLTCLWQISGRNNLTDFKEWVRLDLQYIDNWSIWLDLKILLQTIPVVLRGTGAK</sequence>
<dbReference type="PANTHER" id="PTHR30576">
    <property type="entry name" value="COLANIC BIOSYNTHESIS UDP-GLUCOSE LIPID CARRIER TRANSFERASE"/>
    <property type="match status" value="1"/>
</dbReference>
<comment type="caution">
    <text evidence="2">The sequence shown here is derived from an EMBL/GenBank/DDBJ whole genome shotgun (WGS) entry which is preliminary data.</text>
</comment>
<dbReference type="EC" id="2.-.-.-" evidence="2"/>
<evidence type="ECO:0000259" key="1">
    <source>
        <dbReference type="Pfam" id="PF02397"/>
    </source>
</evidence>
<dbReference type="AlphaFoldDB" id="A0A645IK27"/>
<dbReference type="GO" id="GO:0016780">
    <property type="term" value="F:phosphotransferase activity, for other substituted phosphate groups"/>
    <property type="evidence" value="ECO:0007669"/>
    <property type="project" value="TreeGrafter"/>
</dbReference>